<dbReference type="GO" id="GO:0005634">
    <property type="term" value="C:nucleus"/>
    <property type="evidence" value="ECO:0007669"/>
    <property type="project" value="TreeGrafter"/>
</dbReference>
<sequence length="768" mass="85729">MWTETGVWYDAEVLTINVNTRQAQLWYPSDEAEDEALGEKEDINIEEAILDDEVSWPLDESKMRVTSEEARENAKRLKRERDKQREKKNNVGGAAGKRVEREKREIQQKRDNVAKKFEESLNVAKAEEEAIGVTANAVENALNPSEIAVGIERALFERCGRDTGKEYGVHARSLMFNLRDPQNPTLRARVLHENVSAETLVKMTPAELANKELIEWRKKREEKIGEDAFLKGVPLEMIKVEKDGKGVSVHIKSKEEIEKEERGVETEGNTPATTPRVVPVGGNSNNNNKKDDNGSFSKDDDNPFAASKEEEKERLDKEEDDEGEAGDVDDGDDAAKEDFISFDAYQRGEEKDEEDDEEEEEEEEKEMEQNAPATSKERNDVEDDDDDNEPGEIRALEIGDWSGHVYVKGIDSLPAVALHFSPVGGELALLDKLLPDSSTLEIKGRVSLKDAEAFVRQISRQSNSRAVTIAEVETCMVNDKKQDASLLALAKHYEDKGRAGVSDDKEKKIEVYVFPRKSDEAMRLLKHMRAPGIVIRTENKKSGLLVAVIHKKGIGRNFKVIEAKAEKKRKEAKMKQLENERVKKMKLLEAERLREAENYSPPDDGTSDFDEEFSEDDAEEEEEEARKPPPPPPKRAVTNNFGRGLTQTLVQPPPAPVVQQQAPPPPPPVTVVAPQLHRQAPPPPPVVSAAPQQHHRQAPPPPPPPNVVVVPPPPPQLRVPPPPPPIVHVPPPPPNNTDKINGGDINQLLSSVSKFLPPQRAPPPPPPR</sequence>
<dbReference type="GeneID" id="19016268"/>
<dbReference type="OrthoDB" id="515814at2759"/>
<dbReference type="PANTHER" id="PTHR11477">
    <property type="entry name" value="TRANSCRIPTION FACTOR S-II ZINC FINGER DOMAIN-CONTAINING PROTEIN"/>
    <property type="match status" value="1"/>
</dbReference>
<evidence type="ECO:0000256" key="1">
    <source>
        <dbReference type="ARBA" id="ARBA00022723"/>
    </source>
</evidence>
<feature type="compositionally biased region" description="Acidic residues" evidence="5">
    <location>
        <begin position="380"/>
        <end position="390"/>
    </location>
</feature>
<feature type="compositionally biased region" description="Acidic residues" evidence="5">
    <location>
        <begin position="318"/>
        <end position="332"/>
    </location>
</feature>
<feature type="compositionally biased region" description="Basic and acidic residues" evidence="5">
    <location>
        <begin position="288"/>
        <end position="317"/>
    </location>
</feature>
<evidence type="ECO:0000256" key="5">
    <source>
        <dbReference type="SAM" id="MobiDB-lite"/>
    </source>
</evidence>
<feature type="region of interest" description="Disordered" evidence="5">
    <location>
        <begin position="62"/>
        <end position="107"/>
    </location>
</feature>
<dbReference type="PANTHER" id="PTHR11477:SF0">
    <property type="entry name" value="IP08861P-RELATED"/>
    <property type="match status" value="1"/>
</dbReference>
<dbReference type="Pfam" id="PF07744">
    <property type="entry name" value="SPOC"/>
    <property type="match status" value="1"/>
</dbReference>
<feature type="compositionally biased region" description="Acidic residues" evidence="5">
    <location>
        <begin position="351"/>
        <end position="366"/>
    </location>
</feature>
<feature type="compositionally biased region" description="Basic and acidic residues" evidence="5">
    <location>
        <begin position="252"/>
        <end position="265"/>
    </location>
</feature>
<evidence type="ECO:0000313" key="8">
    <source>
        <dbReference type="Proteomes" id="UP000198341"/>
    </source>
</evidence>
<accession>K8EU32</accession>
<gene>
    <name evidence="7" type="ORF">Bathy04g02430</name>
</gene>
<feature type="region of interest" description="Disordered" evidence="5">
    <location>
        <begin position="251"/>
        <end position="392"/>
    </location>
</feature>
<evidence type="ECO:0000256" key="4">
    <source>
        <dbReference type="ARBA" id="ARBA00023242"/>
    </source>
</evidence>
<feature type="compositionally biased region" description="Low complexity" evidence="5">
    <location>
        <begin position="670"/>
        <end position="679"/>
    </location>
</feature>
<keyword evidence="1" id="KW-0479">Metal-binding</keyword>
<dbReference type="AlphaFoldDB" id="K8EU32"/>
<keyword evidence="2" id="KW-0863">Zinc-finger</keyword>
<dbReference type="eggNOG" id="KOG1634">
    <property type="taxonomic scope" value="Eukaryota"/>
</dbReference>
<feature type="compositionally biased region" description="Basic and acidic residues" evidence="5">
    <location>
        <begin position="62"/>
        <end position="89"/>
    </location>
</feature>
<feature type="region of interest" description="Disordered" evidence="5">
    <location>
        <begin position="592"/>
        <end position="744"/>
    </location>
</feature>
<dbReference type="CDD" id="cd21538">
    <property type="entry name" value="SPOC_TFIIS"/>
    <property type="match status" value="1"/>
</dbReference>
<dbReference type="Proteomes" id="UP000198341">
    <property type="component" value="Chromosome 4"/>
</dbReference>
<evidence type="ECO:0000313" key="7">
    <source>
        <dbReference type="EMBL" id="CCO15950.1"/>
    </source>
</evidence>
<dbReference type="SUPFAM" id="SSF46942">
    <property type="entry name" value="Elongation factor TFIIS domain 2"/>
    <property type="match status" value="1"/>
</dbReference>
<dbReference type="EMBL" id="FO082275">
    <property type="protein sequence ID" value="CCO15950.1"/>
    <property type="molecule type" value="Genomic_DNA"/>
</dbReference>
<keyword evidence="3" id="KW-0862">Zinc</keyword>
<feature type="compositionally biased region" description="Pro residues" evidence="5">
    <location>
        <begin position="651"/>
        <end position="669"/>
    </location>
</feature>
<dbReference type="PROSITE" id="PS51321">
    <property type="entry name" value="TFIIS_CENTRAL"/>
    <property type="match status" value="1"/>
</dbReference>
<dbReference type="Pfam" id="PF07500">
    <property type="entry name" value="TFIIS_M"/>
    <property type="match status" value="1"/>
</dbReference>
<feature type="compositionally biased region" description="Pro residues" evidence="5">
    <location>
        <begin position="698"/>
        <end position="735"/>
    </location>
</feature>
<feature type="compositionally biased region" description="Basic and acidic residues" evidence="5">
    <location>
        <begin position="97"/>
        <end position="107"/>
    </location>
</feature>
<keyword evidence="4" id="KW-0539">Nucleus</keyword>
<dbReference type="GO" id="GO:0008270">
    <property type="term" value="F:zinc ion binding"/>
    <property type="evidence" value="ECO:0007669"/>
    <property type="project" value="UniProtKB-KW"/>
</dbReference>
<feature type="compositionally biased region" description="Acidic residues" evidence="5">
    <location>
        <begin position="605"/>
        <end position="623"/>
    </location>
</feature>
<dbReference type="RefSeq" id="XP_007513425.1">
    <property type="nucleotide sequence ID" value="XM_007513363.1"/>
</dbReference>
<feature type="domain" description="TFIIS central" evidence="6">
    <location>
        <begin position="109"/>
        <end position="236"/>
    </location>
</feature>
<name>K8EU32_9CHLO</name>
<dbReference type="InterPro" id="IPR036575">
    <property type="entry name" value="TFIIS_cen_dom_sf"/>
</dbReference>
<evidence type="ECO:0000259" key="6">
    <source>
        <dbReference type="PROSITE" id="PS51321"/>
    </source>
</evidence>
<protein>
    <recommendedName>
        <fullName evidence="6">TFIIS central domain-containing protein</fullName>
    </recommendedName>
</protein>
<organism evidence="7 8">
    <name type="scientific">Bathycoccus prasinos</name>
    <dbReference type="NCBI Taxonomy" id="41875"/>
    <lineage>
        <taxon>Eukaryota</taxon>
        <taxon>Viridiplantae</taxon>
        <taxon>Chlorophyta</taxon>
        <taxon>Mamiellophyceae</taxon>
        <taxon>Mamiellales</taxon>
        <taxon>Bathycoccaceae</taxon>
        <taxon>Bathycoccus</taxon>
    </lineage>
</organism>
<dbReference type="KEGG" id="bpg:Bathy04g02430"/>
<proteinExistence type="predicted"/>
<dbReference type="InterPro" id="IPR012921">
    <property type="entry name" value="SPOC_C"/>
</dbReference>
<evidence type="ECO:0000256" key="3">
    <source>
        <dbReference type="ARBA" id="ARBA00022833"/>
    </source>
</evidence>
<dbReference type="Gene3D" id="1.10.472.30">
    <property type="entry name" value="Transcription elongation factor S-II, central domain"/>
    <property type="match status" value="1"/>
</dbReference>
<dbReference type="SMART" id="SM00510">
    <property type="entry name" value="TFS2M"/>
    <property type="match status" value="1"/>
</dbReference>
<evidence type="ECO:0000256" key="2">
    <source>
        <dbReference type="ARBA" id="ARBA00022771"/>
    </source>
</evidence>
<dbReference type="STRING" id="41875.K8EU32"/>
<keyword evidence="8" id="KW-1185">Reference proteome</keyword>
<reference evidence="7 8" key="1">
    <citation type="submission" date="2011-10" db="EMBL/GenBank/DDBJ databases">
        <authorList>
            <person name="Genoscope - CEA"/>
        </authorList>
    </citation>
    <scope>NUCLEOTIDE SEQUENCE [LARGE SCALE GENOMIC DNA]</scope>
    <source>
        <strain evidence="7 8">RCC 1105</strain>
    </source>
</reference>
<dbReference type="GO" id="GO:0006351">
    <property type="term" value="P:DNA-templated transcription"/>
    <property type="evidence" value="ECO:0007669"/>
    <property type="project" value="InterPro"/>
</dbReference>
<dbReference type="InterPro" id="IPR003618">
    <property type="entry name" value="TFIIS_cen_dom"/>
</dbReference>